<dbReference type="OrthoDB" id="5571399at2"/>
<dbReference type="Pfam" id="PF00990">
    <property type="entry name" value="GGDEF"/>
    <property type="match status" value="1"/>
</dbReference>
<feature type="domain" description="GGDEF" evidence="3">
    <location>
        <begin position="215"/>
        <end position="345"/>
    </location>
</feature>
<dbReference type="Gene3D" id="3.30.70.270">
    <property type="match status" value="1"/>
</dbReference>
<dbReference type="GO" id="GO:0005886">
    <property type="term" value="C:plasma membrane"/>
    <property type="evidence" value="ECO:0007669"/>
    <property type="project" value="TreeGrafter"/>
</dbReference>
<dbReference type="Gene3D" id="3.30.450.40">
    <property type="match status" value="1"/>
</dbReference>
<dbReference type="EC" id="2.7.7.65" evidence="1"/>
<dbReference type="InterPro" id="IPR043128">
    <property type="entry name" value="Rev_trsase/Diguanyl_cyclase"/>
</dbReference>
<keyword evidence="5" id="KW-1185">Reference proteome</keyword>
<dbReference type="CDD" id="cd01949">
    <property type="entry name" value="GGDEF"/>
    <property type="match status" value="1"/>
</dbReference>
<dbReference type="NCBIfam" id="TIGR00254">
    <property type="entry name" value="GGDEF"/>
    <property type="match status" value="1"/>
</dbReference>
<dbReference type="SUPFAM" id="SSF55073">
    <property type="entry name" value="Nucleotide cyclase"/>
    <property type="match status" value="1"/>
</dbReference>
<dbReference type="FunFam" id="3.30.70.270:FF:000001">
    <property type="entry name" value="Diguanylate cyclase domain protein"/>
    <property type="match status" value="1"/>
</dbReference>
<protein>
    <recommendedName>
        <fullName evidence="1">diguanylate cyclase</fullName>
        <ecNumber evidence="1">2.7.7.65</ecNumber>
    </recommendedName>
</protein>
<evidence type="ECO:0000256" key="1">
    <source>
        <dbReference type="ARBA" id="ARBA00012528"/>
    </source>
</evidence>
<evidence type="ECO:0000259" key="3">
    <source>
        <dbReference type="PROSITE" id="PS50887"/>
    </source>
</evidence>
<evidence type="ECO:0000313" key="4">
    <source>
        <dbReference type="EMBL" id="AVR98477.1"/>
    </source>
</evidence>
<dbReference type="GO" id="GO:0043709">
    <property type="term" value="P:cell adhesion involved in single-species biofilm formation"/>
    <property type="evidence" value="ECO:0007669"/>
    <property type="project" value="TreeGrafter"/>
</dbReference>
<sequence>MAAAEQIFPTFPQPADEQARLAALHRSAALDHAAGPDFLFLTELAARLCDVPYAFIALVDAERTWTRACVGLQLDSLPRSQSYCAWTVLGETLTEFPDTLADPRSAGLALTTAAPFVRRYSAVPLRTSEGHPIGTLCVLDSRPGGLTPEQRDTLSRLARQVIALIEARANEVALRQSVQRLEELATTDELTGLHNRRSLLHRLKFEVARARRFRAPLAAVMIDLDHFKHVNDEHGHAMGDKVLAAIGKLIRDNVRVIDVAGRYGGEELCVLLPNTPREGALKMAETLRARIEALVHMDGARRVPVTASFGVGAFDHMGVDDADSLLRAADEALYRAKENGRNRVE</sequence>
<dbReference type="PROSITE" id="PS50887">
    <property type="entry name" value="GGDEF"/>
    <property type="match status" value="1"/>
</dbReference>
<organism evidence="4 5">
    <name type="scientific">Pseudoduganella armeniaca</name>
    <dbReference type="NCBI Taxonomy" id="2072590"/>
    <lineage>
        <taxon>Bacteria</taxon>
        <taxon>Pseudomonadati</taxon>
        <taxon>Pseudomonadota</taxon>
        <taxon>Betaproteobacteria</taxon>
        <taxon>Burkholderiales</taxon>
        <taxon>Oxalobacteraceae</taxon>
        <taxon>Telluria group</taxon>
        <taxon>Pseudoduganella</taxon>
    </lineage>
</organism>
<dbReference type="InterPro" id="IPR050469">
    <property type="entry name" value="Diguanylate_Cyclase"/>
</dbReference>
<dbReference type="EMBL" id="CP028324">
    <property type="protein sequence ID" value="AVR98477.1"/>
    <property type="molecule type" value="Genomic_DNA"/>
</dbReference>
<dbReference type="PANTHER" id="PTHR45138">
    <property type="entry name" value="REGULATORY COMPONENTS OF SENSORY TRANSDUCTION SYSTEM"/>
    <property type="match status" value="1"/>
</dbReference>
<dbReference type="InterPro" id="IPR000160">
    <property type="entry name" value="GGDEF_dom"/>
</dbReference>
<dbReference type="GO" id="GO:0052621">
    <property type="term" value="F:diguanylate cyclase activity"/>
    <property type="evidence" value="ECO:0007669"/>
    <property type="project" value="UniProtKB-EC"/>
</dbReference>
<dbReference type="InterPro" id="IPR029016">
    <property type="entry name" value="GAF-like_dom_sf"/>
</dbReference>
<dbReference type="PANTHER" id="PTHR45138:SF9">
    <property type="entry name" value="DIGUANYLATE CYCLASE DGCM-RELATED"/>
    <property type="match status" value="1"/>
</dbReference>
<dbReference type="InterPro" id="IPR029787">
    <property type="entry name" value="Nucleotide_cyclase"/>
</dbReference>
<proteinExistence type="predicted"/>
<dbReference type="SUPFAM" id="SSF55781">
    <property type="entry name" value="GAF domain-like"/>
    <property type="match status" value="1"/>
</dbReference>
<dbReference type="AlphaFoldDB" id="A0A2R4CFP8"/>
<dbReference type="InterPro" id="IPR003018">
    <property type="entry name" value="GAF"/>
</dbReference>
<gene>
    <name evidence="4" type="ORF">C9I28_24680</name>
</gene>
<evidence type="ECO:0000313" key="5">
    <source>
        <dbReference type="Proteomes" id="UP000240505"/>
    </source>
</evidence>
<reference evidence="4 5" key="1">
    <citation type="submission" date="2018-03" db="EMBL/GenBank/DDBJ databases">
        <title>Massilia armeniaca sp. nov., isolated from desert soil.</title>
        <authorList>
            <person name="Huang H."/>
            <person name="Ren M."/>
        </authorList>
    </citation>
    <scope>NUCLEOTIDE SEQUENCE [LARGE SCALE GENOMIC DNA]</scope>
    <source>
        <strain evidence="4 5">ZMN-3</strain>
    </source>
</reference>
<accession>A0A2R4CFP8</accession>
<comment type="catalytic activity">
    <reaction evidence="2">
        <text>2 GTP = 3',3'-c-di-GMP + 2 diphosphate</text>
        <dbReference type="Rhea" id="RHEA:24898"/>
        <dbReference type="ChEBI" id="CHEBI:33019"/>
        <dbReference type="ChEBI" id="CHEBI:37565"/>
        <dbReference type="ChEBI" id="CHEBI:58805"/>
        <dbReference type="EC" id="2.7.7.65"/>
    </reaction>
</comment>
<dbReference type="Proteomes" id="UP000240505">
    <property type="component" value="Chromosome"/>
</dbReference>
<evidence type="ECO:0000256" key="2">
    <source>
        <dbReference type="ARBA" id="ARBA00034247"/>
    </source>
</evidence>
<dbReference type="KEGG" id="masz:C9I28_24680"/>
<name>A0A2R4CFP8_9BURK</name>
<dbReference type="GO" id="GO:1902201">
    <property type="term" value="P:negative regulation of bacterial-type flagellum-dependent cell motility"/>
    <property type="evidence" value="ECO:0007669"/>
    <property type="project" value="TreeGrafter"/>
</dbReference>
<dbReference type="Pfam" id="PF01590">
    <property type="entry name" value="GAF"/>
    <property type="match status" value="1"/>
</dbReference>
<dbReference type="SMART" id="SM00267">
    <property type="entry name" value="GGDEF"/>
    <property type="match status" value="1"/>
</dbReference>
<dbReference type="RefSeq" id="WP_107143812.1">
    <property type="nucleotide sequence ID" value="NZ_CP028324.1"/>
</dbReference>